<dbReference type="InterPro" id="IPR029058">
    <property type="entry name" value="AB_hydrolase_fold"/>
</dbReference>
<dbReference type="RefSeq" id="WP_182853668.1">
    <property type="nucleotide sequence ID" value="NZ_WMLF01000010.1"/>
</dbReference>
<comment type="caution">
    <text evidence="3">The sequence shown here is derived from an EMBL/GenBank/DDBJ whole genome shotgun (WGS) entry which is preliminary data.</text>
</comment>
<dbReference type="InterPro" id="IPR000639">
    <property type="entry name" value="Epox_hydrolase-like"/>
</dbReference>
<dbReference type="Proteomes" id="UP000766698">
    <property type="component" value="Unassembled WGS sequence"/>
</dbReference>
<name>A0ABR6EA67_9ACTN</name>
<dbReference type="SUPFAM" id="SSF53474">
    <property type="entry name" value="alpha/beta-Hydrolases"/>
    <property type="match status" value="1"/>
</dbReference>
<dbReference type="Pfam" id="PF00561">
    <property type="entry name" value="Abhydrolase_1"/>
    <property type="match status" value="1"/>
</dbReference>
<gene>
    <name evidence="3" type="ORF">GL263_01395</name>
</gene>
<keyword evidence="1 3" id="KW-0378">Hydrolase</keyword>
<dbReference type="Gene3D" id="3.40.50.1820">
    <property type="entry name" value="alpha/beta hydrolase"/>
    <property type="match status" value="1"/>
</dbReference>
<keyword evidence="4" id="KW-1185">Reference proteome</keyword>
<protein>
    <submittedName>
        <fullName evidence="3">Alpha/beta hydrolase</fullName>
    </submittedName>
</protein>
<proteinExistence type="predicted"/>
<sequence length="292" mass="30960">MTPTIPGFDQVRVPGTDGVELSAAVGGSGSPVVLLHGFPQTHLMWRHVAERLAGEHTVICPDLRGYGASDKPAATTPDVYAKRTMAADVVTMAAALGHERFALVGHDRGALVAFRAGLDHPDTVTHLGILDIVPTLDMWNVLHGTSAAVGYHLFLMAQPPGLPETMITNSADAFFGSFLDAWANDSAAIPPAVRAEYLRASAAAVTSIVADYRASAGIDVTHDQADLDAGSQLAMPVTVVQQDWGAQLGYDAAEVWKAWAPDLDHRLTRAGHFVAEEAPDEITTAIQSLLTR</sequence>
<feature type="domain" description="AB hydrolase-1" evidence="2">
    <location>
        <begin position="31"/>
        <end position="279"/>
    </location>
</feature>
<dbReference type="PANTHER" id="PTHR43329">
    <property type="entry name" value="EPOXIDE HYDROLASE"/>
    <property type="match status" value="1"/>
</dbReference>
<accession>A0ABR6EA67</accession>
<organism evidence="3 4">
    <name type="scientific">Streptomyces durbertensis</name>
    <dbReference type="NCBI Taxonomy" id="2448886"/>
    <lineage>
        <taxon>Bacteria</taxon>
        <taxon>Bacillati</taxon>
        <taxon>Actinomycetota</taxon>
        <taxon>Actinomycetes</taxon>
        <taxon>Kitasatosporales</taxon>
        <taxon>Streptomycetaceae</taxon>
        <taxon>Streptomyces</taxon>
    </lineage>
</organism>
<evidence type="ECO:0000256" key="1">
    <source>
        <dbReference type="ARBA" id="ARBA00022801"/>
    </source>
</evidence>
<dbReference type="PRINTS" id="PR00412">
    <property type="entry name" value="EPOXHYDRLASE"/>
</dbReference>
<evidence type="ECO:0000259" key="2">
    <source>
        <dbReference type="Pfam" id="PF00561"/>
    </source>
</evidence>
<evidence type="ECO:0000313" key="4">
    <source>
        <dbReference type="Proteomes" id="UP000766698"/>
    </source>
</evidence>
<dbReference type="InterPro" id="IPR000073">
    <property type="entry name" value="AB_hydrolase_1"/>
</dbReference>
<evidence type="ECO:0000313" key="3">
    <source>
        <dbReference type="EMBL" id="MBB1242239.1"/>
    </source>
</evidence>
<reference evidence="4" key="1">
    <citation type="journal article" date="2020" name="Syst. Appl. Microbiol.">
        <title>Streptomyces alkaliterrae sp. nov., isolated from an alkaline soil, and emended descriptions of Streptomyces alkaliphilus, Streptomyces calidiresistens and Streptomyces durbertensis.</title>
        <authorList>
            <person name="Swiecimska M."/>
            <person name="Golinska P."/>
            <person name="Nouioui I."/>
            <person name="Wypij M."/>
            <person name="Rai M."/>
            <person name="Sangal V."/>
            <person name="Goodfellow M."/>
        </authorList>
    </citation>
    <scope>NUCLEOTIDE SEQUENCE [LARGE SCALE GENOMIC DNA]</scope>
    <source>
        <strain evidence="4">DSM 104538</strain>
    </source>
</reference>
<dbReference type="EMBL" id="WMLF01000010">
    <property type="protein sequence ID" value="MBB1242239.1"/>
    <property type="molecule type" value="Genomic_DNA"/>
</dbReference>
<dbReference type="GO" id="GO:0016787">
    <property type="term" value="F:hydrolase activity"/>
    <property type="evidence" value="ECO:0007669"/>
    <property type="project" value="UniProtKB-KW"/>
</dbReference>